<dbReference type="KEGG" id="mtm:MYCTH_2299806"/>
<dbReference type="Proteomes" id="UP000007322">
    <property type="component" value="Chromosome 1"/>
</dbReference>
<evidence type="ECO:0000313" key="5">
    <source>
        <dbReference type="EMBL" id="AEO55710.1"/>
    </source>
</evidence>
<dbReference type="OrthoDB" id="6499973at2759"/>
<organism evidence="5 6">
    <name type="scientific">Thermothelomyces thermophilus (strain ATCC 42464 / BCRC 31852 / DSM 1799)</name>
    <name type="common">Sporotrichum thermophile</name>
    <dbReference type="NCBI Taxonomy" id="573729"/>
    <lineage>
        <taxon>Eukaryota</taxon>
        <taxon>Fungi</taxon>
        <taxon>Dikarya</taxon>
        <taxon>Ascomycota</taxon>
        <taxon>Pezizomycotina</taxon>
        <taxon>Sordariomycetes</taxon>
        <taxon>Sordariomycetidae</taxon>
        <taxon>Sordariales</taxon>
        <taxon>Chaetomiaceae</taxon>
        <taxon>Thermothelomyces</taxon>
    </lineage>
</organism>
<dbReference type="GO" id="GO:0016020">
    <property type="term" value="C:membrane"/>
    <property type="evidence" value="ECO:0007669"/>
    <property type="project" value="UniProtKB-SubCell"/>
</dbReference>
<feature type="transmembrane region" description="Helical" evidence="3">
    <location>
        <begin position="217"/>
        <end position="237"/>
    </location>
</feature>
<dbReference type="Pfam" id="PF07690">
    <property type="entry name" value="MFS_1"/>
    <property type="match status" value="1"/>
</dbReference>
<reference evidence="5 6" key="1">
    <citation type="journal article" date="2011" name="Nat. Biotechnol.">
        <title>Comparative genomic analysis of the thermophilic biomass-degrading fungi Myceliophthora thermophila and Thielavia terrestris.</title>
        <authorList>
            <person name="Berka R.M."/>
            <person name="Grigoriev I.V."/>
            <person name="Otillar R."/>
            <person name="Salamov A."/>
            <person name="Grimwood J."/>
            <person name="Reid I."/>
            <person name="Ishmael N."/>
            <person name="John T."/>
            <person name="Darmond C."/>
            <person name="Moisan M.-C."/>
            <person name="Henrissat B."/>
            <person name="Coutinho P.M."/>
            <person name="Lombard V."/>
            <person name="Natvig D.O."/>
            <person name="Lindquist E."/>
            <person name="Schmutz J."/>
            <person name="Lucas S."/>
            <person name="Harris P."/>
            <person name="Powlowski J."/>
            <person name="Bellemare A."/>
            <person name="Taylor D."/>
            <person name="Butler G."/>
            <person name="de Vries R.P."/>
            <person name="Allijn I.E."/>
            <person name="van den Brink J."/>
            <person name="Ushinsky S."/>
            <person name="Storms R."/>
            <person name="Powell A.J."/>
            <person name="Paulsen I.T."/>
            <person name="Elbourne L.D.H."/>
            <person name="Baker S.E."/>
            <person name="Magnuson J."/>
            <person name="LaBoissiere S."/>
            <person name="Clutterbuck A.J."/>
            <person name="Martinez D."/>
            <person name="Wogulis M."/>
            <person name="de Leon A.L."/>
            <person name="Rey M.W."/>
            <person name="Tsang A."/>
        </authorList>
    </citation>
    <scope>NUCLEOTIDE SEQUENCE [LARGE SCALE GENOMIC DNA]</scope>
    <source>
        <strain evidence="6">ATCC 42464 / BCRC 31852 / DSM 1799</strain>
    </source>
</reference>
<feature type="transmembrane region" description="Helical" evidence="3">
    <location>
        <begin position="153"/>
        <end position="176"/>
    </location>
</feature>
<feature type="transmembrane region" description="Helical" evidence="3">
    <location>
        <begin position="188"/>
        <end position="210"/>
    </location>
</feature>
<sequence>MSFLFVPAVAVVSRRLPHRRGLALGIVVGGSALGGVIWPIMLNQLLNHNGVSFGWSMRVVAFTMIPLLAVTCLTVVDAPNDRLAVRRSQGTQDETKDAVVENRPHNEAAGPKTAGASIARGTEGGAEVRAVAVKPEAPARSSKTDLSILKSHTYILLSIGLFFTYLGLFTPLFYISRYAISQGVSESTSFYLLAALNACSFFGRVIPAYLADYYGHYNIQAICILLAAIIGFCLTATTNLAGLIVWTLAYGFASGTVIALQNACAGKIAPRQSQGAAVGFVTAIISIP</sequence>
<keyword evidence="6" id="KW-1185">Reference proteome</keyword>
<dbReference type="eggNOG" id="KOG2504">
    <property type="taxonomic scope" value="Eukaryota"/>
</dbReference>
<feature type="transmembrane region" description="Helical" evidence="3">
    <location>
        <begin position="21"/>
        <end position="41"/>
    </location>
</feature>
<dbReference type="InterPro" id="IPR036259">
    <property type="entry name" value="MFS_trans_sf"/>
</dbReference>
<dbReference type="PROSITE" id="PS50850">
    <property type="entry name" value="MFS"/>
    <property type="match status" value="1"/>
</dbReference>
<accession>G2PZM4</accession>
<dbReference type="GeneID" id="11509156"/>
<keyword evidence="3" id="KW-0472">Membrane</keyword>
<dbReference type="EMBL" id="CP003002">
    <property type="protein sequence ID" value="AEO55710.1"/>
    <property type="molecule type" value="Genomic_DNA"/>
</dbReference>
<dbReference type="PANTHER" id="PTHR11360">
    <property type="entry name" value="MONOCARBOXYLATE TRANSPORTER"/>
    <property type="match status" value="1"/>
</dbReference>
<name>G2PZM4_THET4</name>
<dbReference type="InterPro" id="IPR011701">
    <property type="entry name" value="MFS"/>
</dbReference>
<evidence type="ECO:0000256" key="2">
    <source>
        <dbReference type="ARBA" id="ARBA00006727"/>
    </source>
</evidence>
<dbReference type="Gene3D" id="1.20.1250.20">
    <property type="entry name" value="MFS general substrate transporter like domains"/>
    <property type="match status" value="1"/>
</dbReference>
<evidence type="ECO:0000256" key="1">
    <source>
        <dbReference type="ARBA" id="ARBA00004141"/>
    </source>
</evidence>
<dbReference type="OMA" id="RIANKAW"/>
<protein>
    <recommendedName>
        <fullName evidence="4">Major facilitator superfamily (MFS) profile domain-containing protein</fullName>
    </recommendedName>
</protein>
<feature type="transmembrane region" description="Helical" evidence="3">
    <location>
        <begin position="53"/>
        <end position="76"/>
    </location>
</feature>
<keyword evidence="3" id="KW-1133">Transmembrane helix</keyword>
<evidence type="ECO:0000259" key="4">
    <source>
        <dbReference type="PROSITE" id="PS50850"/>
    </source>
</evidence>
<dbReference type="VEuPathDB" id="FungiDB:MYCTH_2299806"/>
<proteinExistence type="inferred from homology"/>
<dbReference type="InterPro" id="IPR050327">
    <property type="entry name" value="Proton-linked_MCT"/>
</dbReference>
<dbReference type="SUPFAM" id="SSF103473">
    <property type="entry name" value="MFS general substrate transporter"/>
    <property type="match status" value="1"/>
</dbReference>
<dbReference type="AlphaFoldDB" id="G2PZM4"/>
<evidence type="ECO:0000313" key="6">
    <source>
        <dbReference type="Proteomes" id="UP000007322"/>
    </source>
</evidence>
<dbReference type="RefSeq" id="XP_003660955.1">
    <property type="nucleotide sequence ID" value="XM_003660907.1"/>
</dbReference>
<dbReference type="InterPro" id="IPR020846">
    <property type="entry name" value="MFS_dom"/>
</dbReference>
<gene>
    <name evidence="5" type="ORF">MYCTH_2299806</name>
</gene>
<feature type="domain" description="Major facilitator superfamily (MFS) profile" evidence="4">
    <location>
        <begin position="153"/>
        <end position="288"/>
    </location>
</feature>
<dbReference type="PANTHER" id="PTHR11360:SF250">
    <property type="entry name" value="MFS-TYPE TRANSPORTER AFUA_1G00970"/>
    <property type="match status" value="1"/>
</dbReference>
<dbReference type="InParanoid" id="G2PZM4"/>
<keyword evidence="3" id="KW-0812">Transmembrane</keyword>
<evidence type="ECO:0000256" key="3">
    <source>
        <dbReference type="SAM" id="Phobius"/>
    </source>
</evidence>
<dbReference type="GO" id="GO:0022857">
    <property type="term" value="F:transmembrane transporter activity"/>
    <property type="evidence" value="ECO:0007669"/>
    <property type="project" value="InterPro"/>
</dbReference>
<comment type="subcellular location">
    <subcellularLocation>
        <location evidence="1">Membrane</location>
        <topology evidence="1">Multi-pass membrane protein</topology>
    </subcellularLocation>
</comment>
<comment type="similarity">
    <text evidence="2">Belongs to the major facilitator superfamily. Monocarboxylate porter (TC 2.A.1.13) family.</text>
</comment>
<dbReference type="HOGENOM" id="CLU_001265_1_4_1"/>